<dbReference type="GO" id="GO:0006281">
    <property type="term" value="P:DNA repair"/>
    <property type="evidence" value="ECO:0007669"/>
    <property type="project" value="InterPro"/>
</dbReference>
<dbReference type="SUPFAM" id="SSF50249">
    <property type="entry name" value="Nucleic acid-binding proteins"/>
    <property type="match status" value="1"/>
</dbReference>
<evidence type="ECO:0000256" key="11">
    <source>
        <dbReference type="ARBA" id="ARBA00023242"/>
    </source>
</evidence>
<feature type="region of interest" description="Disordered" evidence="18">
    <location>
        <begin position="266"/>
        <end position="315"/>
    </location>
</feature>
<dbReference type="AlphaFoldDB" id="S3C617"/>
<evidence type="ECO:0000256" key="15">
    <source>
        <dbReference type="ARBA" id="ARBA00047082"/>
    </source>
</evidence>
<keyword evidence="10 16" id="KW-0342">GTP-binding</keyword>
<dbReference type="PROSITE" id="PS50160">
    <property type="entry name" value="DNA_LIGASE_A3"/>
    <property type="match status" value="1"/>
</dbReference>
<keyword evidence="5 16" id="KW-0507">mRNA processing</keyword>
<dbReference type="InterPro" id="IPR012340">
    <property type="entry name" value="NA-bd_OB-fold"/>
</dbReference>
<evidence type="ECO:0000256" key="13">
    <source>
        <dbReference type="ARBA" id="ARBA00030702"/>
    </source>
</evidence>
<dbReference type="PIRSF" id="PIRSF036959">
    <property type="entry name" value="mRNA_cap_alpha"/>
    <property type="match status" value="1"/>
</dbReference>
<keyword evidence="9 16" id="KW-0506">mRNA capping</keyword>
<dbReference type="Gene3D" id="2.40.50.140">
    <property type="entry name" value="Nucleic acid-binding proteins"/>
    <property type="match status" value="1"/>
</dbReference>
<comment type="similarity">
    <text evidence="2 16">Belongs to the eukaryotic GTase family.</text>
</comment>
<dbReference type="Pfam" id="PF01331">
    <property type="entry name" value="mRNA_cap_enzyme"/>
    <property type="match status" value="1"/>
</dbReference>
<evidence type="ECO:0000256" key="7">
    <source>
        <dbReference type="ARBA" id="ARBA00022695"/>
    </source>
</evidence>
<accession>S3C617</accession>
<dbReference type="GO" id="GO:0003910">
    <property type="term" value="F:DNA ligase (ATP) activity"/>
    <property type="evidence" value="ECO:0007669"/>
    <property type="project" value="InterPro"/>
</dbReference>
<dbReference type="OrthoDB" id="200924at2759"/>
<comment type="function">
    <text evidence="16">Second step of mRNA capping. Transfer of the GMP moiety of GTP to the 5'-end of RNA via an enzyme-GMP covalent reaction intermediate.</text>
</comment>
<evidence type="ECO:0000256" key="14">
    <source>
        <dbReference type="ARBA" id="ARBA00044624"/>
    </source>
</evidence>
<name>S3C617_OPHP1</name>
<dbReference type="PANTHER" id="PTHR10367:SF17">
    <property type="entry name" value="MRNA-CAPPING ENZYME"/>
    <property type="match status" value="1"/>
</dbReference>
<evidence type="ECO:0000256" key="10">
    <source>
        <dbReference type="ARBA" id="ARBA00023134"/>
    </source>
</evidence>
<dbReference type="GO" id="GO:0006370">
    <property type="term" value="P:7-methylguanosine mRNA capping"/>
    <property type="evidence" value="ECO:0007669"/>
    <property type="project" value="UniProtKB-KW"/>
</dbReference>
<evidence type="ECO:0000256" key="6">
    <source>
        <dbReference type="ARBA" id="ARBA00022679"/>
    </source>
</evidence>
<organism evidence="20 21">
    <name type="scientific">Ophiostoma piceae (strain UAMH 11346)</name>
    <name type="common">Sap stain fungus</name>
    <dbReference type="NCBI Taxonomy" id="1262450"/>
    <lineage>
        <taxon>Eukaryota</taxon>
        <taxon>Fungi</taxon>
        <taxon>Dikarya</taxon>
        <taxon>Ascomycota</taxon>
        <taxon>Pezizomycotina</taxon>
        <taxon>Sordariomycetes</taxon>
        <taxon>Sordariomycetidae</taxon>
        <taxon>Ophiostomatales</taxon>
        <taxon>Ophiostomataceae</taxon>
        <taxon>Ophiostoma</taxon>
    </lineage>
</organism>
<evidence type="ECO:0000256" key="18">
    <source>
        <dbReference type="SAM" id="MobiDB-lite"/>
    </source>
</evidence>
<dbReference type="Proteomes" id="UP000016923">
    <property type="component" value="Unassembled WGS sequence"/>
</dbReference>
<reference evidence="20 21" key="1">
    <citation type="journal article" date="2013" name="BMC Genomics">
        <title>The genome and transcriptome of the pine saprophyte Ophiostoma piceae, and a comparison with the bark beetle-associated pine pathogen Grosmannia clavigera.</title>
        <authorList>
            <person name="Haridas S."/>
            <person name="Wang Y."/>
            <person name="Lim L."/>
            <person name="Massoumi Alamouti S."/>
            <person name="Jackman S."/>
            <person name="Docking R."/>
            <person name="Robertson G."/>
            <person name="Birol I."/>
            <person name="Bohlmann J."/>
            <person name="Breuil C."/>
        </authorList>
    </citation>
    <scope>NUCLEOTIDE SEQUENCE [LARGE SCALE GENOMIC DNA]</scope>
    <source>
        <strain evidence="20 21">UAMH 11346</strain>
    </source>
</reference>
<dbReference type="InterPro" id="IPR051029">
    <property type="entry name" value="mRNA_Capping_Enz/RNA_Phosphat"/>
</dbReference>
<evidence type="ECO:0000259" key="19">
    <source>
        <dbReference type="PROSITE" id="PS50160"/>
    </source>
</evidence>
<comment type="catalytic activity">
    <reaction evidence="14">
        <text>a 5'-end diphospho-ribonucleoside in mRNA + GTP + H(+) = a 5'-end (5'-triphosphoguanosine)-ribonucleoside in mRNA + diphosphate</text>
        <dbReference type="Rhea" id="RHEA:67012"/>
        <dbReference type="Rhea" id="RHEA-COMP:17165"/>
        <dbReference type="Rhea" id="RHEA-COMP:17166"/>
        <dbReference type="ChEBI" id="CHEBI:15378"/>
        <dbReference type="ChEBI" id="CHEBI:33019"/>
        <dbReference type="ChEBI" id="CHEBI:37565"/>
        <dbReference type="ChEBI" id="CHEBI:167616"/>
        <dbReference type="ChEBI" id="CHEBI:167617"/>
        <dbReference type="EC" id="2.7.7.50"/>
    </reaction>
    <physiologicalReaction direction="left-to-right" evidence="14">
        <dbReference type="Rhea" id="RHEA:67013"/>
    </physiologicalReaction>
</comment>
<dbReference type="GO" id="GO:0099122">
    <property type="term" value="F:RNA polymerase II C-terminal domain binding"/>
    <property type="evidence" value="ECO:0007669"/>
    <property type="project" value="EnsemblFungi"/>
</dbReference>
<dbReference type="PANTHER" id="PTHR10367">
    <property type="entry name" value="MRNA-CAPPING ENZYME"/>
    <property type="match status" value="1"/>
</dbReference>
<comment type="subcellular location">
    <subcellularLocation>
        <location evidence="1 16">Nucleus</location>
    </subcellularLocation>
</comment>
<evidence type="ECO:0000256" key="12">
    <source>
        <dbReference type="ARBA" id="ARBA00029909"/>
    </source>
</evidence>
<proteinExistence type="inferred from homology"/>
<feature type="domain" description="ATP-dependent DNA ligase family profile" evidence="19">
    <location>
        <begin position="137"/>
        <end position="269"/>
    </location>
</feature>
<dbReference type="STRING" id="1262450.S3C617"/>
<sequence>MSNKLERLDAPGIRIEGPHLHAMRREIATLMHRQQLGFPGAQPVSFSRKHVEELRTKDYYVCEKTDGIRYLLYLTEDKDGNEIQYLIDRKNDYWLLPPGVLHLPRPDDEAGFHVKTLVDGELVFDNIAPSANGSGDAPPPQLQPTFLVFDCMVLGNKDMTERTLDKRLGYFKEAVYKPYDALFRKYPQEKQFQAFSIQMKDMQYSYGIEMMFRTVLPNLRHGNDGLIFTRCDTPYHPGTDQHILKWKPAEENTVDFKIQVHFSMAEAGDNDDDDDEEDGDDAMAVDKSSTNGHGNGNGNGNGNSNGTKPGDKYPDYDALPSAELYAFYGNNMSEPYQKFAEMYLTDDEWELMKNTNDPISNRIIECGLDDQQRWRIHRFRDDKLDANHISTIRSVMESIRDSVSEQELKDAAKGFKDGWRARRQSTHK</sequence>
<dbReference type="HOGENOM" id="CLU_021710_0_2_1"/>
<dbReference type="GO" id="GO:0045944">
    <property type="term" value="P:positive regulation of transcription by RNA polymerase II"/>
    <property type="evidence" value="ECO:0007669"/>
    <property type="project" value="EnsemblFungi"/>
</dbReference>
<evidence type="ECO:0000256" key="17">
    <source>
        <dbReference type="PIRSR" id="PIRSR036959-1"/>
    </source>
</evidence>
<evidence type="ECO:0000313" key="21">
    <source>
        <dbReference type="Proteomes" id="UP000016923"/>
    </source>
</evidence>
<evidence type="ECO:0000256" key="4">
    <source>
        <dbReference type="ARBA" id="ARBA00019171"/>
    </source>
</evidence>
<evidence type="ECO:0000256" key="1">
    <source>
        <dbReference type="ARBA" id="ARBA00004123"/>
    </source>
</evidence>
<dbReference type="InterPro" id="IPR001339">
    <property type="entry name" value="mRNA_cap_enzyme_adenylation"/>
</dbReference>
<feature type="active site" description="N6-GMP-lysine intermediate" evidence="17">
    <location>
        <position position="64"/>
    </location>
</feature>
<keyword evidence="8 16" id="KW-0547">Nucleotide-binding</keyword>
<dbReference type="GO" id="GO:0005524">
    <property type="term" value="F:ATP binding"/>
    <property type="evidence" value="ECO:0007669"/>
    <property type="project" value="InterPro"/>
</dbReference>
<dbReference type="eggNOG" id="KOG2386">
    <property type="taxonomic scope" value="Eukaryota"/>
</dbReference>
<dbReference type="OMA" id="KDYYVCE"/>
<dbReference type="GO" id="GO:0004484">
    <property type="term" value="F:mRNA guanylyltransferase activity"/>
    <property type="evidence" value="ECO:0007669"/>
    <property type="project" value="UniProtKB-EC"/>
</dbReference>
<dbReference type="CDD" id="cd07895">
    <property type="entry name" value="Adenylation_mRNA_capping"/>
    <property type="match status" value="1"/>
</dbReference>
<keyword evidence="6 16" id="KW-0808">Transferase</keyword>
<evidence type="ECO:0000256" key="5">
    <source>
        <dbReference type="ARBA" id="ARBA00022664"/>
    </source>
</evidence>
<dbReference type="GO" id="GO:0031533">
    <property type="term" value="C:mRNA capping enzyme complex"/>
    <property type="evidence" value="ECO:0007669"/>
    <property type="project" value="EnsemblFungi"/>
</dbReference>
<dbReference type="Pfam" id="PF03919">
    <property type="entry name" value="mRNA_cap_C"/>
    <property type="match status" value="1"/>
</dbReference>
<dbReference type="EMBL" id="KE148151">
    <property type="protein sequence ID" value="EPE07316.1"/>
    <property type="molecule type" value="Genomic_DNA"/>
</dbReference>
<evidence type="ECO:0000256" key="16">
    <source>
        <dbReference type="PIRNR" id="PIRNR036959"/>
    </source>
</evidence>
<evidence type="ECO:0000256" key="2">
    <source>
        <dbReference type="ARBA" id="ARBA00010237"/>
    </source>
</evidence>
<keyword evidence="7 16" id="KW-0548">Nucleotidyltransferase</keyword>
<dbReference type="InterPro" id="IPR012310">
    <property type="entry name" value="DNA_ligase_ATP-dep_cent"/>
</dbReference>
<dbReference type="Gene3D" id="3.30.470.30">
    <property type="entry name" value="DNA ligase/mRNA capping enzyme"/>
    <property type="match status" value="1"/>
</dbReference>
<dbReference type="VEuPathDB" id="FungiDB:F503_07967"/>
<dbReference type="InterPro" id="IPR017075">
    <property type="entry name" value="mRNA_cap_enzyme_alpha"/>
</dbReference>
<comment type="subunit">
    <text evidence="15">Heterodimer. The mRNA-capping enzyme is composed of two separate chains alpha and beta, respectively a mRNA guanylyltransferase and an mRNA 5'-triphosphate monophosphatase.</text>
</comment>
<dbReference type="GO" id="GO:0008033">
    <property type="term" value="P:tRNA processing"/>
    <property type="evidence" value="ECO:0007669"/>
    <property type="project" value="EnsemblFungi"/>
</dbReference>
<feature type="compositionally biased region" description="Acidic residues" evidence="18">
    <location>
        <begin position="268"/>
        <end position="283"/>
    </location>
</feature>
<dbReference type="InterPro" id="IPR013846">
    <property type="entry name" value="mRNA_cap_enzyme_C"/>
</dbReference>
<keyword evidence="21" id="KW-1185">Reference proteome</keyword>
<dbReference type="EC" id="2.7.7.50" evidence="3 16"/>
<evidence type="ECO:0000256" key="9">
    <source>
        <dbReference type="ARBA" id="ARBA00023042"/>
    </source>
</evidence>
<evidence type="ECO:0000256" key="3">
    <source>
        <dbReference type="ARBA" id="ARBA00012475"/>
    </source>
</evidence>
<feature type="compositionally biased region" description="Gly residues" evidence="18">
    <location>
        <begin position="293"/>
        <end position="303"/>
    </location>
</feature>
<dbReference type="GO" id="GO:0006310">
    <property type="term" value="P:DNA recombination"/>
    <property type="evidence" value="ECO:0007669"/>
    <property type="project" value="InterPro"/>
</dbReference>
<evidence type="ECO:0000256" key="8">
    <source>
        <dbReference type="ARBA" id="ARBA00022741"/>
    </source>
</evidence>
<dbReference type="SUPFAM" id="SSF56091">
    <property type="entry name" value="DNA ligase/mRNA capping enzyme, catalytic domain"/>
    <property type="match status" value="1"/>
</dbReference>
<gene>
    <name evidence="20" type="ORF">F503_07967</name>
</gene>
<protein>
    <recommendedName>
        <fullName evidence="4 16">mRNA-capping enzyme subunit alpha</fullName>
        <ecNumber evidence="3 16">2.7.7.50</ecNumber>
    </recommendedName>
    <alternativeName>
        <fullName evidence="12 16">GTP--RNA guanylyltransferase</fullName>
    </alternativeName>
    <alternativeName>
        <fullName evidence="13 16">mRNA guanylyltransferase</fullName>
    </alternativeName>
</protein>
<evidence type="ECO:0000313" key="20">
    <source>
        <dbReference type="EMBL" id="EPE07316.1"/>
    </source>
</evidence>
<keyword evidence="11 16" id="KW-0539">Nucleus</keyword>
<dbReference type="GO" id="GO:0005525">
    <property type="term" value="F:GTP binding"/>
    <property type="evidence" value="ECO:0007669"/>
    <property type="project" value="UniProtKB-KW"/>
</dbReference>